<name>A0A6J8DY08_MYTCO</name>
<gene>
    <name evidence="3" type="ORF">MCOR_45289</name>
</gene>
<feature type="transmembrane region" description="Helical" evidence="2">
    <location>
        <begin position="121"/>
        <end position="140"/>
    </location>
</feature>
<evidence type="ECO:0000313" key="3">
    <source>
        <dbReference type="EMBL" id="CAC5412291.1"/>
    </source>
</evidence>
<keyword evidence="2" id="KW-0472">Membrane</keyword>
<keyword evidence="1" id="KW-0175">Coiled coil</keyword>
<proteinExistence type="predicted"/>
<protein>
    <submittedName>
        <fullName evidence="3">Uncharacterized protein</fullName>
    </submittedName>
</protein>
<dbReference type="EMBL" id="CACVKT020007993">
    <property type="protein sequence ID" value="CAC5412291.1"/>
    <property type="molecule type" value="Genomic_DNA"/>
</dbReference>
<sequence length="213" mass="22904">MTQIKQMSLELQTLKQKTSQLEQEITQKTSEVSQMKVDLGSAKNKITQLENSNSGFGSVYTRWGRKDCPSNGTELVYTGVTGGGYYGNTGSAVNYVCLPHDPEFIQGDSPGGYATLNGSEYQTIISVIIYITMMCLCAVCRAITKSSVRLAAGADGHDAASEYVCVDHQAQYIEGGGADHNGKLFYKVGAKCGSLPCPPYFDMAPMSCVVCSK</sequence>
<evidence type="ECO:0000313" key="4">
    <source>
        <dbReference type="Proteomes" id="UP000507470"/>
    </source>
</evidence>
<dbReference type="OrthoDB" id="6084073at2759"/>
<dbReference type="AlphaFoldDB" id="A0A6J8DY08"/>
<evidence type="ECO:0000256" key="1">
    <source>
        <dbReference type="SAM" id="Coils"/>
    </source>
</evidence>
<keyword evidence="2" id="KW-1133">Transmembrane helix</keyword>
<dbReference type="PANTHER" id="PTHR24024:SF18">
    <property type="entry name" value="SHORT-CHAIN COLLAGEN C4-LIKE"/>
    <property type="match status" value="1"/>
</dbReference>
<dbReference type="GO" id="GO:0005615">
    <property type="term" value="C:extracellular space"/>
    <property type="evidence" value="ECO:0007669"/>
    <property type="project" value="TreeGrafter"/>
</dbReference>
<keyword evidence="2" id="KW-0812">Transmembrane</keyword>
<dbReference type="Gene3D" id="1.20.5.190">
    <property type="match status" value="1"/>
</dbReference>
<dbReference type="InterPro" id="IPR051077">
    <property type="entry name" value="Ca-dependent_lectin"/>
</dbReference>
<organism evidence="3 4">
    <name type="scientific">Mytilus coruscus</name>
    <name type="common">Sea mussel</name>
    <dbReference type="NCBI Taxonomy" id="42192"/>
    <lineage>
        <taxon>Eukaryota</taxon>
        <taxon>Metazoa</taxon>
        <taxon>Spiralia</taxon>
        <taxon>Lophotrochozoa</taxon>
        <taxon>Mollusca</taxon>
        <taxon>Bivalvia</taxon>
        <taxon>Autobranchia</taxon>
        <taxon>Pteriomorphia</taxon>
        <taxon>Mytilida</taxon>
        <taxon>Mytiloidea</taxon>
        <taxon>Mytilidae</taxon>
        <taxon>Mytilinae</taxon>
        <taxon>Mytilus</taxon>
    </lineage>
</organism>
<feature type="coiled-coil region" evidence="1">
    <location>
        <begin position="4"/>
        <end position="52"/>
    </location>
</feature>
<keyword evidence="4" id="KW-1185">Reference proteome</keyword>
<dbReference type="Proteomes" id="UP000507470">
    <property type="component" value="Unassembled WGS sequence"/>
</dbReference>
<accession>A0A6J8DY08</accession>
<dbReference type="PANTHER" id="PTHR24024">
    <property type="entry name" value="PULMONARY SURFACTANT-ASSOCIATED PROTEIN A"/>
    <property type="match status" value="1"/>
</dbReference>
<reference evidence="3 4" key="1">
    <citation type="submission" date="2020-06" db="EMBL/GenBank/DDBJ databases">
        <authorList>
            <person name="Li R."/>
            <person name="Bekaert M."/>
        </authorList>
    </citation>
    <scope>NUCLEOTIDE SEQUENCE [LARGE SCALE GENOMIC DNA]</scope>
    <source>
        <strain evidence="4">wild</strain>
    </source>
</reference>
<evidence type="ECO:0000256" key="2">
    <source>
        <dbReference type="SAM" id="Phobius"/>
    </source>
</evidence>